<organism evidence="4 5">
    <name type="scientific">Actinacidiphila glaucinigra</name>
    <dbReference type="NCBI Taxonomy" id="235986"/>
    <lineage>
        <taxon>Bacteria</taxon>
        <taxon>Bacillati</taxon>
        <taxon>Actinomycetota</taxon>
        <taxon>Actinomycetes</taxon>
        <taxon>Kitasatosporales</taxon>
        <taxon>Streptomycetaceae</taxon>
        <taxon>Actinacidiphila</taxon>
    </lineage>
</organism>
<dbReference type="Gene3D" id="3.40.50.720">
    <property type="entry name" value="NAD(P)-binding Rossmann-like Domain"/>
    <property type="match status" value="1"/>
</dbReference>
<dbReference type="Pfam" id="PF00106">
    <property type="entry name" value="adh_short"/>
    <property type="match status" value="1"/>
</dbReference>
<comment type="similarity">
    <text evidence="1 2">Belongs to the short-chain dehydrogenases/reductases (SDR) family.</text>
</comment>
<reference evidence="4 5" key="1">
    <citation type="submission" date="2017-06" db="EMBL/GenBank/DDBJ databases">
        <authorList>
            <person name="Kim H.J."/>
            <person name="Triplett B.A."/>
        </authorList>
    </citation>
    <scope>NUCLEOTIDE SEQUENCE [LARGE SCALE GENOMIC DNA]</scope>
    <source>
        <strain evidence="4 5">CGMCC 4.1858</strain>
    </source>
</reference>
<dbReference type="AlphaFoldDB" id="A0A239DUL0"/>
<dbReference type="InterPro" id="IPR050259">
    <property type="entry name" value="SDR"/>
</dbReference>
<dbReference type="RefSeq" id="WP_089223710.1">
    <property type="nucleotide sequence ID" value="NZ_FZOF01000005.1"/>
</dbReference>
<gene>
    <name evidence="4" type="ORF">SAMN05216252_105133</name>
</gene>
<dbReference type="PANTHER" id="PTHR42879">
    <property type="entry name" value="3-OXOACYL-(ACYL-CARRIER-PROTEIN) REDUCTASE"/>
    <property type="match status" value="1"/>
</dbReference>
<protein>
    <submittedName>
        <fullName evidence="4">NAD(P)-dependent dehydrogenase, short-chain alcohol dehydrogenase family</fullName>
    </submittedName>
</protein>
<dbReference type="Proteomes" id="UP000198280">
    <property type="component" value="Unassembled WGS sequence"/>
</dbReference>
<accession>A0A239DUL0</accession>
<dbReference type="EMBL" id="FZOF01000005">
    <property type="protein sequence ID" value="SNS35254.1"/>
    <property type="molecule type" value="Genomic_DNA"/>
</dbReference>
<feature type="region of interest" description="Disordered" evidence="3">
    <location>
        <begin position="250"/>
        <end position="303"/>
    </location>
</feature>
<evidence type="ECO:0000256" key="1">
    <source>
        <dbReference type="ARBA" id="ARBA00006484"/>
    </source>
</evidence>
<dbReference type="PANTHER" id="PTHR42879:SF6">
    <property type="entry name" value="NADPH-DEPENDENT REDUCTASE BACG"/>
    <property type="match status" value="1"/>
</dbReference>
<dbReference type="InterPro" id="IPR002347">
    <property type="entry name" value="SDR_fam"/>
</dbReference>
<dbReference type="PRINTS" id="PR00081">
    <property type="entry name" value="GDHRDH"/>
</dbReference>
<dbReference type="OrthoDB" id="9793325at2"/>
<evidence type="ECO:0000256" key="2">
    <source>
        <dbReference type="RuleBase" id="RU000363"/>
    </source>
</evidence>
<name>A0A239DUL0_9ACTN</name>
<keyword evidence="5" id="KW-1185">Reference proteome</keyword>
<sequence length="303" mass="31602">MDLNLTGRRALVTGSSSGLGAAIAELLAAEGADVVVHGRDEARTREVAEKIGAVAAAIGDLATDEGADAVARVAGEVDVLVNNAGSYEHVGWAEATAAEWLRTYEVNVVSGVRMIQRLVPGMRERGWGRVIQIGGGLASQPIAMQPHYNASLAARHNLAVSLARELKATGVTSNVVSPGAILVDAVQDLITGLAPERGWGRSWPEIERNAARDFVPNDIGRFGRPGEIAGAVAYLASPYADYISGATIRVDGGTSPRSRPGSARWRDPGDGRGLTDRDGNAMLPAMTTDSSSRLGDPSAQGEC</sequence>
<evidence type="ECO:0000256" key="3">
    <source>
        <dbReference type="SAM" id="MobiDB-lite"/>
    </source>
</evidence>
<feature type="compositionally biased region" description="Basic and acidic residues" evidence="3">
    <location>
        <begin position="264"/>
        <end position="279"/>
    </location>
</feature>
<proteinExistence type="inferred from homology"/>
<dbReference type="PRINTS" id="PR00080">
    <property type="entry name" value="SDRFAMILY"/>
</dbReference>
<evidence type="ECO:0000313" key="5">
    <source>
        <dbReference type="Proteomes" id="UP000198280"/>
    </source>
</evidence>
<dbReference type="SUPFAM" id="SSF51735">
    <property type="entry name" value="NAD(P)-binding Rossmann-fold domains"/>
    <property type="match status" value="1"/>
</dbReference>
<evidence type="ECO:0000313" key="4">
    <source>
        <dbReference type="EMBL" id="SNS35254.1"/>
    </source>
</evidence>
<dbReference type="InterPro" id="IPR036291">
    <property type="entry name" value="NAD(P)-bd_dom_sf"/>
</dbReference>